<dbReference type="InterPro" id="IPR002549">
    <property type="entry name" value="AI-2E-like"/>
</dbReference>
<evidence type="ECO:0000256" key="6">
    <source>
        <dbReference type="SAM" id="Phobius"/>
    </source>
</evidence>
<gene>
    <name evidence="7" type="ORF">APGBGGHG_00020</name>
    <name evidence="8" type="ORF">DEHNNBFE_00020</name>
    <name evidence="9" type="ORF">MJHFHNON_00003</name>
</gene>
<dbReference type="AlphaFoldDB" id="A0A7G9Y0Y0"/>
<dbReference type="PANTHER" id="PTHR21716">
    <property type="entry name" value="TRANSMEMBRANE PROTEIN"/>
    <property type="match status" value="1"/>
</dbReference>
<evidence type="ECO:0000256" key="5">
    <source>
        <dbReference type="ARBA" id="ARBA00023136"/>
    </source>
</evidence>
<protein>
    <recommendedName>
        <fullName evidence="10">Transport protein</fullName>
    </recommendedName>
</protein>
<feature type="transmembrane region" description="Helical" evidence="6">
    <location>
        <begin position="301"/>
        <end position="333"/>
    </location>
</feature>
<dbReference type="EMBL" id="MT630655">
    <property type="protein sequence ID" value="QNO41664.1"/>
    <property type="molecule type" value="Genomic_DNA"/>
</dbReference>
<evidence type="ECO:0000256" key="1">
    <source>
        <dbReference type="ARBA" id="ARBA00004141"/>
    </source>
</evidence>
<dbReference type="EMBL" id="MT630608">
    <property type="protein sequence ID" value="QNO41237.1"/>
    <property type="molecule type" value="Genomic_DNA"/>
</dbReference>
<feature type="transmembrane region" description="Helical" evidence="6">
    <location>
        <begin position="264"/>
        <end position="281"/>
    </location>
</feature>
<feature type="transmembrane region" description="Helical" evidence="6">
    <location>
        <begin position="70"/>
        <end position="95"/>
    </location>
</feature>
<evidence type="ECO:0000256" key="4">
    <source>
        <dbReference type="ARBA" id="ARBA00022989"/>
    </source>
</evidence>
<comment type="similarity">
    <text evidence="2">Belongs to the autoinducer-2 exporter (AI-2E) (TC 2.A.86) family.</text>
</comment>
<evidence type="ECO:0008006" key="10">
    <source>
        <dbReference type="Google" id="ProtNLM"/>
    </source>
</evidence>
<dbReference type="PANTHER" id="PTHR21716:SF4">
    <property type="entry name" value="TRANSMEMBRANE PROTEIN 245"/>
    <property type="match status" value="1"/>
</dbReference>
<organism evidence="8">
    <name type="scientific">Candidatus Methanogaster sp. ANME-2c ERB4</name>
    <dbReference type="NCBI Taxonomy" id="2759911"/>
    <lineage>
        <taxon>Archaea</taxon>
        <taxon>Methanobacteriati</taxon>
        <taxon>Methanobacteriota</taxon>
        <taxon>Stenosarchaea group</taxon>
        <taxon>Methanomicrobia</taxon>
        <taxon>Methanosarcinales</taxon>
        <taxon>ANME-2 cluster</taxon>
        <taxon>Candidatus Methanogasteraceae</taxon>
        <taxon>Candidatus Methanogaster</taxon>
    </lineage>
</organism>
<sequence length="356" mass="38735">MESDGVSKLIEHRWTIAVVAGVLILVLAVAYIALPLLDGIVLGVVFAYVGRPINNKLLRYTKLAPVATTVFIITPIILILGIGAIEIVNQCIWAIGHHHEITESLTVTIASLNIPDYIYSDVSITVENLISTAIGIAGQIPAFDYAKSITILAINFIISIFVCFFLLKDGARLTEIVKNLLPGSGLPIVDVFAAHADRTLAGIFIGNLYVAIIASVTSLFVFHFFEVDHVPAMASLVFLASLIPIFAGWMILTPISISRYFEYGLENAIIFYVVAGIIIYGPTEIILRPYIVGVRSYTHPLLMMVMFIGGAFVAGIAGFFLAPMAMGVLIAVYRTYNDMTEGRIDVEVPNLLDKPC</sequence>
<proteinExistence type="inferred from homology"/>
<name>A0A7G9Y0Y0_9EURY</name>
<evidence type="ECO:0000313" key="9">
    <source>
        <dbReference type="EMBL" id="QNO48348.1"/>
    </source>
</evidence>
<evidence type="ECO:0000313" key="8">
    <source>
        <dbReference type="EMBL" id="QNO41664.1"/>
    </source>
</evidence>
<accession>A0A7G9Y0Y0</accession>
<comment type="subcellular location">
    <subcellularLocation>
        <location evidence="1">Membrane</location>
        <topology evidence="1">Multi-pass membrane protein</topology>
    </subcellularLocation>
</comment>
<dbReference type="EMBL" id="MT631329">
    <property type="protein sequence ID" value="QNO48348.1"/>
    <property type="molecule type" value="Genomic_DNA"/>
</dbReference>
<keyword evidence="5 6" id="KW-0472">Membrane</keyword>
<keyword evidence="4 6" id="KW-1133">Transmembrane helix</keyword>
<feature type="transmembrane region" description="Helical" evidence="6">
    <location>
        <begin position="149"/>
        <end position="167"/>
    </location>
</feature>
<dbReference type="Pfam" id="PF01594">
    <property type="entry name" value="AI-2E_transport"/>
    <property type="match status" value="1"/>
</dbReference>
<evidence type="ECO:0000313" key="7">
    <source>
        <dbReference type="EMBL" id="QNO41237.1"/>
    </source>
</evidence>
<dbReference type="GO" id="GO:0016020">
    <property type="term" value="C:membrane"/>
    <property type="evidence" value="ECO:0007669"/>
    <property type="project" value="UniProtKB-SubCell"/>
</dbReference>
<feature type="transmembrane region" description="Helical" evidence="6">
    <location>
        <begin position="200"/>
        <end position="225"/>
    </location>
</feature>
<feature type="transmembrane region" description="Helical" evidence="6">
    <location>
        <begin position="231"/>
        <end position="252"/>
    </location>
</feature>
<keyword evidence="3 6" id="KW-0812">Transmembrane</keyword>
<reference evidence="8" key="1">
    <citation type="submission" date="2020-06" db="EMBL/GenBank/DDBJ databases">
        <title>Unique genomic features of the anaerobic methanotrophic archaea.</title>
        <authorList>
            <person name="Chadwick G.L."/>
            <person name="Skennerton C.T."/>
            <person name="Laso-Perez R."/>
            <person name="Leu A.O."/>
            <person name="Speth D.R."/>
            <person name="Yu H."/>
            <person name="Morgan-Lang C."/>
            <person name="Hatzenpichler R."/>
            <person name="Goudeau D."/>
            <person name="Malmstrom R."/>
            <person name="Brazelton W.J."/>
            <person name="Woyke T."/>
            <person name="Hallam S.J."/>
            <person name="Tyson G.W."/>
            <person name="Wegener G."/>
            <person name="Boetius A."/>
            <person name="Orphan V."/>
        </authorList>
    </citation>
    <scope>NUCLEOTIDE SEQUENCE</scope>
</reference>
<evidence type="ECO:0000256" key="3">
    <source>
        <dbReference type="ARBA" id="ARBA00022692"/>
    </source>
</evidence>
<feature type="transmembrane region" description="Helical" evidence="6">
    <location>
        <begin position="16"/>
        <end position="49"/>
    </location>
</feature>
<evidence type="ECO:0000256" key="2">
    <source>
        <dbReference type="ARBA" id="ARBA00009773"/>
    </source>
</evidence>